<feature type="non-terminal residue" evidence="1">
    <location>
        <position position="1"/>
    </location>
</feature>
<protein>
    <submittedName>
        <fullName evidence="1">Uncharacterized protein</fullName>
    </submittedName>
</protein>
<organism evidence="1">
    <name type="scientific">marine sediment metagenome</name>
    <dbReference type="NCBI Taxonomy" id="412755"/>
    <lineage>
        <taxon>unclassified sequences</taxon>
        <taxon>metagenomes</taxon>
        <taxon>ecological metagenomes</taxon>
    </lineage>
</organism>
<proteinExistence type="predicted"/>
<dbReference type="PANTHER" id="PTHR37292:SF2">
    <property type="entry name" value="DUF262 DOMAIN-CONTAINING PROTEIN"/>
    <property type="match status" value="1"/>
</dbReference>
<dbReference type="PANTHER" id="PTHR37292">
    <property type="entry name" value="VNG6097C"/>
    <property type="match status" value="1"/>
</dbReference>
<gene>
    <name evidence="1" type="ORF">S03H2_55090</name>
</gene>
<name>X1J0V8_9ZZZZ</name>
<evidence type="ECO:0000313" key="1">
    <source>
        <dbReference type="EMBL" id="GAH71954.1"/>
    </source>
</evidence>
<reference evidence="1" key="1">
    <citation type="journal article" date="2014" name="Front. Microbiol.">
        <title>High frequency of phylogenetically diverse reductive dehalogenase-homologous genes in deep subseafloor sedimentary metagenomes.</title>
        <authorList>
            <person name="Kawai M."/>
            <person name="Futagami T."/>
            <person name="Toyoda A."/>
            <person name="Takaki Y."/>
            <person name="Nishi S."/>
            <person name="Hori S."/>
            <person name="Arai W."/>
            <person name="Tsubouchi T."/>
            <person name="Morono Y."/>
            <person name="Uchiyama I."/>
            <person name="Ito T."/>
            <person name="Fujiyama A."/>
            <person name="Inagaki F."/>
            <person name="Takami H."/>
        </authorList>
    </citation>
    <scope>NUCLEOTIDE SEQUENCE</scope>
    <source>
        <strain evidence="1">Expedition CK06-06</strain>
    </source>
</reference>
<dbReference type="AlphaFoldDB" id="X1J0V8"/>
<sequence length="255" mass="30279">FNLPEYSVLEDHHIVPRYWGKKRGLSRKIDTILNRTLISNQTNRSIIANKLPNVYLREMFDKAQNPEEVYELLKSHLISRRGADILIRENFSEKDFEEFIEERQETIMKEIKELLKIKEKSEKTLITPETPFLNKLQIEHLVKSCNDFICWVDKYFSKVGLEIIHQSLQPFSHSNLKEIKILTSIDKSDLTLRKSFKDFRKELENKDIKTELRVLPPKIRSVIHDRWIITQGKIYNLPSVDILLRGQYSEINETK</sequence>
<dbReference type="EMBL" id="BARU01035168">
    <property type="protein sequence ID" value="GAH71954.1"/>
    <property type="molecule type" value="Genomic_DNA"/>
</dbReference>
<accession>X1J0V8</accession>
<feature type="non-terminal residue" evidence="1">
    <location>
        <position position="255"/>
    </location>
</feature>
<comment type="caution">
    <text evidence="1">The sequence shown here is derived from an EMBL/GenBank/DDBJ whole genome shotgun (WGS) entry which is preliminary data.</text>
</comment>